<reference evidence="3 4" key="1">
    <citation type="journal article" date="2014" name="Int. J. Syst. Evol. Microbiol.">
        <title>Complete genome sequence of Corynebacterium casei LMG S-19264T (=DSM 44701T), isolated from a smear-ripened cheese.</title>
        <authorList>
            <consortium name="US DOE Joint Genome Institute (JGI-PGF)"/>
            <person name="Walter F."/>
            <person name="Albersmeier A."/>
            <person name="Kalinowski J."/>
            <person name="Ruckert C."/>
        </authorList>
    </citation>
    <scope>NUCLEOTIDE SEQUENCE [LARGE SCALE GENOMIC DNA]</scope>
    <source>
        <strain evidence="3 4">NBRC 112289</strain>
    </source>
</reference>
<name>A0AA37UU34_9MICO</name>
<keyword evidence="4" id="KW-1185">Reference proteome</keyword>
<proteinExistence type="predicted"/>
<dbReference type="RefSeq" id="WP_284231864.1">
    <property type="nucleotide sequence ID" value="NZ_BSUL01000001.1"/>
</dbReference>
<evidence type="ECO:0000313" key="4">
    <source>
        <dbReference type="Proteomes" id="UP001157160"/>
    </source>
</evidence>
<sequence length="2033" mass="209995">MTAPATVRKRRWLVGGASVAVAALLGTLIAVSQGYDAQEAPRLETGVWVTRDAGQYARVNTELGELDTVRSVDDPSGVVQSGAGGLVLSEGMRRQWTVDAASPIDLVESAADEPEEEDSATSGGEATPAGTDEVIASGAWVGYRTENGEAYVGALGSDGSAPAPVRIDPFADLIDDDGQPVEPEDPYLVTALAVDDRGLVAVYSAAEGAVRSYDATAGEFVGEPAAVDGAPEADAPVQLALLGGRWVLSAPTTGELWIADREPLETGLGESAQLQQSSSEAERVLLADGERLVAVGLASGQPTTVVEASGTPAAPVLVDGDEHAAWLTASGGSLWSSDREGVIDLEGLAEETEDRQLTPRLRSNGDRVVLNETATGLLWTVPDGRLIPLEQWSLADETQEDQGTVQVDDVAEQEPPVAVDDRFGVRAGAIVSLPMLLNDHDPNARDVLTIASESLASGLSDPGFGSLGLTGDDQVGVVQVAASEGSATFGYQVTDGSALSEPAQVTLTVVPEDQNTAPEWCAVEGCTQRWPTPQLAPGGTVRVPVLDGWIDAEGDPFVVSEVIKADAADPVTAIVTADGALVLRHQDPNAGGGVVRLEIVVTDSRGASTTRELEVTVTGSPALEAPGIALSMVVGARESVPAAELVTGGSGSLRLSDAVVASAAVEGGLGVTANGASGAVELNASTAGQYLVNYAVQDTESLEDQTGTIRVTVAEQAATPTLRPLTAFVRPNEDTTIDVISSVQNASDRVLMVADVTTSDPNLSVDAVGQARIRLSGTTADGSPGTIGTARVSITDGAGTTVQGAITAFLVSPSSGVGPIAVPDTATVRVGEQIDIPVTDNDVSPFGERLLVHPELTGGAEAQGELRFVSSSLVRYLAPDEPGVYTLRYSVHLENEPQRLDATSITVTVLEQGVNRAPQPPVLEGRVLSGKSTTIAVLRNIADPDGDAVVLAGVSQPPAGSGVASISADGASIVYSAPAAGVAGGQVRFDYTVRDAQGEQATGTVRVGVIDASLVDTAPVTYSDYVRVQVGSGEPVTVNPLLNDRDPELGALELVSIEPNAPRTGSNPEYARLEGLVDQAGTALEDGRVSLRAGDRLGTHSYVYTVRSSESGSTSQGYLVVSVTSEAASDRPTVTDTVLTARNRHELTTGIDVVAGKVQWASGDTAALELEVWGPNASRYAVSGHRISGAARDGGDLVPFSLTGPDAAGDEVVAYGFLRIPAFDDMRVQLRTGVPAVTVDEEQSVDVEVRDFLDVDDRDDLEVRNSEGLSVQRPQASCTVNGAEGIRYAAGREAPWSDTCAVPVRLEGQSSWTIVPVPVSIVPEDPQAVLESISLTVPPGQSQTVDLYEGMTSWEGGREGDRGLLDYRVADVGGAFELVQQGSSLTIESRADAVPGTRQDATVSVSNFGGLSAAVRLTVGAAAPDAPDGATLRQSCTVSQGPSCSVTVVGVGGEYDPFAGNSGSGLRLAQVGNGSVRCAVATVTASSESQVTATWPGGERPAGGECVVPFTVQDAQNRTGSGQLTLDVQGYPQRPASVRTIDYGPDRVTLAVVLGEAALAHPSLTGVVIYENGNRVGDQSCSPAGGEYHCRIGGLVNGERHNYTARAVNSVGESLDSSAVATNAYAAPSIENVSARQAEGSVPSDRVGTIEVTVRSAADVGRITVTVAGQARQEIRQGGTSTYRYDNVPVGDRIDVTALPESTFSPPRTEGGDRTGAAQSTTVRVAGAPRTGPISLQGAGQDSITVSDAPFDANFSDRERSIVYVAWTGRGGEPRCTTRGGQASVDGGIQSASTTISSLEQNTDYTIGVCVANGWAASWWGGLPAGTWTDPGAPRAGGGIGASYEIGQRSGFGNSYTWNLRTGPNLENRQRFEIRYSVDGADVGTDFAQTMTRPGAIAAKYCSTDRRQNQCSTSETPIRAAAGAPQRPVTVTFSNSCADASGAAPHGVQVSELGASPSIRTTAIENEPSLINLFTRSWTVEAWFIDGYASLAPENRKLIWTTPGCGPPEPPGDDGGDAGTDPGGTDPSPSPTP</sequence>
<dbReference type="SMART" id="SM00060">
    <property type="entry name" value="FN3"/>
    <property type="match status" value="2"/>
</dbReference>
<dbReference type="InterPro" id="IPR003961">
    <property type="entry name" value="FN3_dom"/>
</dbReference>
<feature type="domain" description="Fibronectin type-III" evidence="2">
    <location>
        <begin position="1747"/>
        <end position="1818"/>
    </location>
</feature>
<evidence type="ECO:0000313" key="3">
    <source>
        <dbReference type="EMBL" id="GMA28537.1"/>
    </source>
</evidence>
<dbReference type="Proteomes" id="UP001157160">
    <property type="component" value="Unassembled WGS sequence"/>
</dbReference>
<dbReference type="EMBL" id="BSUL01000001">
    <property type="protein sequence ID" value="GMA28537.1"/>
    <property type="molecule type" value="Genomic_DNA"/>
</dbReference>
<gene>
    <name evidence="3" type="ORF">GCM10025874_17900</name>
</gene>
<comment type="caution">
    <text evidence="3">The sequence shown here is derived from an EMBL/GenBank/DDBJ whole genome shotgun (WGS) entry which is preliminary data.</text>
</comment>
<accession>A0AA37UU34</accession>
<evidence type="ECO:0000259" key="2">
    <source>
        <dbReference type="SMART" id="SM00060"/>
    </source>
</evidence>
<organism evidence="3 4">
    <name type="scientific">Arenivirga flava</name>
    <dbReference type="NCBI Taxonomy" id="1930060"/>
    <lineage>
        <taxon>Bacteria</taxon>
        <taxon>Bacillati</taxon>
        <taxon>Actinomycetota</taxon>
        <taxon>Actinomycetes</taxon>
        <taxon>Micrococcales</taxon>
        <taxon>Microbacteriaceae</taxon>
        <taxon>Arenivirga</taxon>
    </lineage>
</organism>
<feature type="region of interest" description="Disordered" evidence="1">
    <location>
        <begin position="110"/>
        <end position="131"/>
    </location>
</feature>
<dbReference type="Gene3D" id="2.60.40.3440">
    <property type="match status" value="1"/>
</dbReference>
<feature type="compositionally biased region" description="Acidic residues" evidence="1">
    <location>
        <begin position="110"/>
        <end position="119"/>
    </location>
</feature>
<dbReference type="Pfam" id="PF17963">
    <property type="entry name" value="Big_9"/>
    <property type="match status" value="2"/>
</dbReference>
<feature type="domain" description="Fibronectin type-III" evidence="2">
    <location>
        <begin position="1532"/>
        <end position="1614"/>
    </location>
</feature>
<feature type="region of interest" description="Disordered" evidence="1">
    <location>
        <begin position="2000"/>
        <end position="2033"/>
    </location>
</feature>
<evidence type="ECO:0000256" key="1">
    <source>
        <dbReference type="SAM" id="MobiDB-lite"/>
    </source>
</evidence>
<protein>
    <submittedName>
        <fullName evidence="3">Fibronectin type III</fullName>
    </submittedName>
</protein>